<dbReference type="EMBL" id="LAZR01000011">
    <property type="protein sequence ID" value="KKO07965.1"/>
    <property type="molecule type" value="Genomic_DNA"/>
</dbReference>
<dbReference type="GO" id="GO:0006508">
    <property type="term" value="P:proteolysis"/>
    <property type="evidence" value="ECO:0007669"/>
    <property type="project" value="UniProtKB-KW"/>
</dbReference>
<evidence type="ECO:0000256" key="2">
    <source>
        <dbReference type="ARBA" id="ARBA00022670"/>
    </source>
</evidence>
<accession>A0A0F9VV56</accession>
<comment type="caution">
    <text evidence="8">The sequence shown here is derived from an EMBL/GenBank/DDBJ whole genome shotgun (WGS) entry which is preliminary data.</text>
</comment>
<keyword evidence="7" id="KW-0456">Lyase</keyword>
<evidence type="ECO:0000256" key="6">
    <source>
        <dbReference type="ARBA" id="ARBA00023125"/>
    </source>
</evidence>
<keyword evidence="3" id="KW-0227">DNA damage</keyword>
<dbReference type="GO" id="GO:0106300">
    <property type="term" value="P:protein-DNA covalent cross-linking repair"/>
    <property type="evidence" value="ECO:0007669"/>
    <property type="project" value="InterPro"/>
</dbReference>
<dbReference type="SUPFAM" id="SSF143081">
    <property type="entry name" value="BB1717-like"/>
    <property type="match status" value="1"/>
</dbReference>
<dbReference type="PANTHER" id="PTHR13604">
    <property type="entry name" value="DC12-RELATED"/>
    <property type="match status" value="1"/>
</dbReference>
<sequence>MCYDVKTSLEAQLKRAKRNQDLKAIDEIIEKLGPLTNLPLHHASGFSHPDVLIYTNEDPFYPMVAAWGLIPHWVHSIKQQKKIWNSTLNARVETISEKPAFRDSVQEKRCIYYVDGFYEHHHFNNQTYPFFIHRKNNEPLALAALWSHWVNPEDGGIINSFSVVTTVGNGMMAKIHNNPKLKEPRMPLMLSDDMEEQWLASTLDFERELKGLLTTNDNIELQAHTVGKLRGKKYEGNIASISDEVVYKELEPEILNF</sequence>
<dbReference type="AlphaFoldDB" id="A0A0F9VV56"/>
<reference evidence="8" key="1">
    <citation type="journal article" date="2015" name="Nature">
        <title>Complex archaea that bridge the gap between prokaryotes and eukaryotes.</title>
        <authorList>
            <person name="Spang A."/>
            <person name="Saw J.H."/>
            <person name="Jorgensen S.L."/>
            <person name="Zaremba-Niedzwiedzka K."/>
            <person name="Martijn J."/>
            <person name="Lind A.E."/>
            <person name="van Eijk R."/>
            <person name="Schleper C."/>
            <person name="Guy L."/>
            <person name="Ettema T.J."/>
        </authorList>
    </citation>
    <scope>NUCLEOTIDE SEQUENCE</scope>
</reference>
<evidence type="ECO:0000256" key="5">
    <source>
        <dbReference type="ARBA" id="ARBA00023124"/>
    </source>
</evidence>
<dbReference type="InterPro" id="IPR003738">
    <property type="entry name" value="SRAP"/>
</dbReference>
<evidence type="ECO:0000256" key="3">
    <source>
        <dbReference type="ARBA" id="ARBA00022763"/>
    </source>
</evidence>
<keyword evidence="6" id="KW-0238">DNA-binding</keyword>
<keyword evidence="2" id="KW-0645">Protease</keyword>
<dbReference type="GO" id="GO:0003697">
    <property type="term" value="F:single-stranded DNA binding"/>
    <property type="evidence" value="ECO:0007669"/>
    <property type="project" value="InterPro"/>
</dbReference>
<keyword evidence="4" id="KW-0378">Hydrolase</keyword>
<dbReference type="Pfam" id="PF02586">
    <property type="entry name" value="SRAP"/>
    <property type="match status" value="1"/>
</dbReference>
<dbReference type="PANTHER" id="PTHR13604:SF0">
    <property type="entry name" value="ABASIC SITE PROCESSING PROTEIN HMCES"/>
    <property type="match status" value="1"/>
</dbReference>
<dbReference type="Gene3D" id="3.90.1680.10">
    <property type="entry name" value="SOS response associated peptidase-like"/>
    <property type="match status" value="1"/>
</dbReference>
<organism evidence="8">
    <name type="scientific">marine sediment metagenome</name>
    <dbReference type="NCBI Taxonomy" id="412755"/>
    <lineage>
        <taxon>unclassified sequences</taxon>
        <taxon>metagenomes</taxon>
        <taxon>ecological metagenomes</taxon>
    </lineage>
</organism>
<evidence type="ECO:0008006" key="9">
    <source>
        <dbReference type="Google" id="ProtNLM"/>
    </source>
</evidence>
<proteinExistence type="inferred from homology"/>
<dbReference type="InterPro" id="IPR036590">
    <property type="entry name" value="SRAP-like"/>
</dbReference>
<comment type="similarity">
    <text evidence="1">Belongs to the SOS response-associated peptidase family.</text>
</comment>
<keyword evidence="5" id="KW-0190">Covalent protein-DNA linkage</keyword>
<evidence type="ECO:0000313" key="8">
    <source>
        <dbReference type="EMBL" id="KKO07965.1"/>
    </source>
</evidence>
<evidence type="ECO:0000256" key="1">
    <source>
        <dbReference type="ARBA" id="ARBA00008136"/>
    </source>
</evidence>
<name>A0A0F9VV56_9ZZZZ</name>
<gene>
    <name evidence="8" type="ORF">LCGC14_0053070</name>
</gene>
<dbReference type="GO" id="GO:0016829">
    <property type="term" value="F:lyase activity"/>
    <property type="evidence" value="ECO:0007669"/>
    <property type="project" value="UniProtKB-KW"/>
</dbReference>
<protein>
    <recommendedName>
        <fullName evidence="9">Abasic site processing protein</fullName>
    </recommendedName>
</protein>
<dbReference type="GO" id="GO:0008233">
    <property type="term" value="F:peptidase activity"/>
    <property type="evidence" value="ECO:0007669"/>
    <property type="project" value="UniProtKB-KW"/>
</dbReference>
<evidence type="ECO:0000256" key="4">
    <source>
        <dbReference type="ARBA" id="ARBA00022801"/>
    </source>
</evidence>
<evidence type="ECO:0000256" key="7">
    <source>
        <dbReference type="ARBA" id="ARBA00023239"/>
    </source>
</evidence>